<accession>A0ABS9CFY1</accession>
<dbReference type="Proteomes" id="UP001200470">
    <property type="component" value="Unassembled WGS sequence"/>
</dbReference>
<keyword evidence="2" id="KW-1185">Reference proteome</keyword>
<dbReference type="EMBL" id="JADYTN010000010">
    <property type="protein sequence ID" value="MCF2563667.1"/>
    <property type="molecule type" value="Genomic_DNA"/>
</dbReference>
<evidence type="ECO:0000313" key="1">
    <source>
        <dbReference type="EMBL" id="MCF2563667.1"/>
    </source>
</evidence>
<organism evidence="1 2">
    <name type="scientific">Xylanibacter brevis</name>
    <dbReference type="NCBI Taxonomy" id="83231"/>
    <lineage>
        <taxon>Bacteria</taxon>
        <taxon>Pseudomonadati</taxon>
        <taxon>Bacteroidota</taxon>
        <taxon>Bacteroidia</taxon>
        <taxon>Bacteroidales</taxon>
        <taxon>Prevotellaceae</taxon>
        <taxon>Xylanibacter</taxon>
    </lineage>
</organism>
<gene>
    <name evidence="1" type="ORF">I6E12_06030</name>
</gene>
<evidence type="ECO:0000313" key="2">
    <source>
        <dbReference type="Proteomes" id="UP001200470"/>
    </source>
</evidence>
<name>A0ABS9CFY1_9BACT</name>
<comment type="caution">
    <text evidence="1">The sequence shown here is derived from an EMBL/GenBank/DDBJ whole genome shotgun (WGS) entry which is preliminary data.</text>
</comment>
<protein>
    <submittedName>
        <fullName evidence="1">Uncharacterized protein</fullName>
    </submittedName>
</protein>
<dbReference type="RefSeq" id="WP_301637983.1">
    <property type="nucleotide sequence ID" value="NZ_JADYTN010000010.1"/>
</dbReference>
<sequence length="52" mass="5802">MAYSVSELSLCLTLLQNICATLKSPCDPNYLGNTKAIIKKWKSVESVIRMII</sequence>
<proteinExistence type="predicted"/>
<reference evidence="1 2" key="1">
    <citation type="submission" date="2020-12" db="EMBL/GenBank/DDBJ databases">
        <title>Whole genome sequences of gut porcine anaerobes.</title>
        <authorList>
            <person name="Kubasova T."/>
            <person name="Jahodarova E."/>
            <person name="Rychlik I."/>
        </authorList>
    </citation>
    <scope>NUCLEOTIDE SEQUENCE [LARGE SCALE GENOMIC DNA]</scope>
    <source>
        <strain evidence="1 2">An925</strain>
    </source>
</reference>